<dbReference type="PANTHER" id="PTHR43048">
    <property type="entry name" value="METHYLMALONYL-COA EPIMERASE"/>
    <property type="match status" value="1"/>
</dbReference>
<proteinExistence type="predicted"/>
<keyword evidence="3" id="KW-0223">Dioxygenase</keyword>
<evidence type="ECO:0000313" key="3">
    <source>
        <dbReference type="EMBL" id="SNT75588.1"/>
    </source>
</evidence>
<dbReference type="Proteomes" id="UP000198307">
    <property type="component" value="Unassembled WGS sequence"/>
</dbReference>
<dbReference type="PROSITE" id="PS51819">
    <property type="entry name" value="VOC"/>
    <property type="match status" value="1"/>
</dbReference>
<evidence type="ECO:0000256" key="1">
    <source>
        <dbReference type="ARBA" id="ARBA00022723"/>
    </source>
</evidence>
<dbReference type="InterPro" id="IPR037523">
    <property type="entry name" value="VOC_core"/>
</dbReference>
<dbReference type="PANTHER" id="PTHR43048:SF6">
    <property type="entry name" value="BLR8189 PROTEIN"/>
    <property type="match status" value="1"/>
</dbReference>
<dbReference type="EMBL" id="FZQB01000012">
    <property type="protein sequence ID" value="SNT75588.1"/>
    <property type="molecule type" value="Genomic_DNA"/>
</dbReference>
<dbReference type="OrthoDB" id="2613830at2"/>
<protein>
    <submittedName>
        <fullName evidence="3">Catechol 2,3-dioxygenase</fullName>
    </submittedName>
</protein>
<dbReference type="RefSeq" id="WP_089345116.1">
    <property type="nucleotide sequence ID" value="NZ_CP067130.1"/>
</dbReference>
<keyword evidence="4" id="KW-1185">Reference proteome</keyword>
<keyword evidence="1" id="KW-0479">Metal-binding</keyword>
<dbReference type="GO" id="GO:0046872">
    <property type="term" value="F:metal ion binding"/>
    <property type="evidence" value="ECO:0007669"/>
    <property type="project" value="UniProtKB-KW"/>
</dbReference>
<sequence>MSRPVAFNHVGIVVPDLEAAIAWYSDVMGFTLVAGPFDLRDDGPNGAQVLNVLGKNLKHLRQAHMSTANSVGLELFQPVDPAYQKPDHEVEFWRGGFFHICVTDPDVAKLVDRIVATGGTQISDIWPERGAGQPYLMCYCTDPFGNVIEVYSHQYEYMQGHRAAI</sequence>
<dbReference type="InterPro" id="IPR051785">
    <property type="entry name" value="MMCE/EMCE_epimerase"/>
</dbReference>
<feature type="domain" description="VOC" evidence="2">
    <location>
        <begin position="6"/>
        <end position="153"/>
    </location>
</feature>
<dbReference type="SUPFAM" id="SSF54593">
    <property type="entry name" value="Glyoxalase/Bleomycin resistance protein/Dihydroxybiphenyl dioxygenase"/>
    <property type="match status" value="1"/>
</dbReference>
<gene>
    <name evidence="3" type="ORF">SAMN05444959_1129</name>
</gene>
<organism evidence="3 4">
    <name type="scientific">Paracoccus seriniphilus</name>
    <dbReference type="NCBI Taxonomy" id="184748"/>
    <lineage>
        <taxon>Bacteria</taxon>
        <taxon>Pseudomonadati</taxon>
        <taxon>Pseudomonadota</taxon>
        <taxon>Alphaproteobacteria</taxon>
        <taxon>Rhodobacterales</taxon>
        <taxon>Paracoccaceae</taxon>
        <taxon>Paracoccus</taxon>
    </lineage>
</organism>
<dbReference type="GO" id="GO:0051213">
    <property type="term" value="F:dioxygenase activity"/>
    <property type="evidence" value="ECO:0007669"/>
    <property type="project" value="UniProtKB-KW"/>
</dbReference>
<evidence type="ECO:0000259" key="2">
    <source>
        <dbReference type="PROSITE" id="PS51819"/>
    </source>
</evidence>
<dbReference type="AlphaFoldDB" id="A0A239PZT2"/>
<dbReference type="InterPro" id="IPR029068">
    <property type="entry name" value="Glyas_Bleomycin-R_OHBP_Dase"/>
</dbReference>
<keyword evidence="3" id="KW-0560">Oxidoreductase</keyword>
<dbReference type="Pfam" id="PF00903">
    <property type="entry name" value="Glyoxalase"/>
    <property type="match status" value="1"/>
</dbReference>
<reference evidence="3 4" key="1">
    <citation type="submission" date="2017-07" db="EMBL/GenBank/DDBJ databases">
        <authorList>
            <person name="Sun Z.S."/>
            <person name="Albrecht U."/>
            <person name="Echele G."/>
            <person name="Lee C.C."/>
        </authorList>
    </citation>
    <scope>NUCLEOTIDE SEQUENCE [LARGE SCALE GENOMIC DNA]</scope>
    <source>
        <strain evidence="3 4">DSM 14827</strain>
    </source>
</reference>
<dbReference type="GO" id="GO:0004493">
    <property type="term" value="F:methylmalonyl-CoA epimerase activity"/>
    <property type="evidence" value="ECO:0007669"/>
    <property type="project" value="TreeGrafter"/>
</dbReference>
<evidence type="ECO:0000313" key="4">
    <source>
        <dbReference type="Proteomes" id="UP000198307"/>
    </source>
</evidence>
<accession>A0A239PZT2</accession>
<name>A0A239PZT2_9RHOB</name>
<dbReference type="GO" id="GO:0046491">
    <property type="term" value="P:L-methylmalonyl-CoA metabolic process"/>
    <property type="evidence" value="ECO:0007669"/>
    <property type="project" value="TreeGrafter"/>
</dbReference>
<dbReference type="Gene3D" id="3.10.180.10">
    <property type="entry name" value="2,3-Dihydroxybiphenyl 1,2-Dioxygenase, domain 1"/>
    <property type="match status" value="1"/>
</dbReference>
<dbReference type="InterPro" id="IPR004360">
    <property type="entry name" value="Glyas_Fos-R_dOase_dom"/>
</dbReference>